<name>A0A7W0BW24_9BACL</name>
<keyword evidence="1" id="KW-0812">Transmembrane</keyword>
<keyword evidence="1" id="KW-1133">Transmembrane helix</keyword>
<evidence type="ECO:0000313" key="2">
    <source>
        <dbReference type="EMBL" id="MBA2870594.1"/>
    </source>
</evidence>
<dbReference type="Proteomes" id="UP000580891">
    <property type="component" value="Unassembled WGS sequence"/>
</dbReference>
<evidence type="ECO:0000313" key="3">
    <source>
        <dbReference type="Proteomes" id="UP000580891"/>
    </source>
</evidence>
<organism evidence="2 3">
    <name type="scientific">[Anoxybacillus] calidus</name>
    <dbReference type="NCBI Taxonomy" id="575178"/>
    <lineage>
        <taxon>Bacteria</taxon>
        <taxon>Bacillati</taxon>
        <taxon>Bacillota</taxon>
        <taxon>Bacilli</taxon>
        <taxon>Bacillales</taxon>
        <taxon>Anoxybacillaceae</taxon>
        <taxon>Paranoxybacillus</taxon>
    </lineage>
</organism>
<dbReference type="EMBL" id="JACDUU010000001">
    <property type="protein sequence ID" value="MBA2870594.1"/>
    <property type="molecule type" value="Genomic_DNA"/>
</dbReference>
<accession>A0A7W0BW24</accession>
<keyword evidence="1" id="KW-0472">Membrane</keyword>
<proteinExistence type="predicted"/>
<evidence type="ECO:0000256" key="1">
    <source>
        <dbReference type="SAM" id="Phobius"/>
    </source>
</evidence>
<comment type="caution">
    <text evidence="2">The sequence shown here is derived from an EMBL/GenBank/DDBJ whole genome shotgun (WGS) entry which is preliminary data.</text>
</comment>
<protein>
    <submittedName>
        <fullName evidence="2">Uncharacterized protein</fullName>
    </submittedName>
</protein>
<feature type="transmembrane region" description="Helical" evidence="1">
    <location>
        <begin position="42"/>
        <end position="60"/>
    </location>
</feature>
<keyword evidence="3" id="KW-1185">Reference proteome</keyword>
<dbReference type="RefSeq" id="WP_181536441.1">
    <property type="nucleotide sequence ID" value="NZ_JACDUU010000001.1"/>
</dbReference>
<sequence>MQNLIRRYHGQPVEVIDRYGRVHRGMIDGVNPQSGMFIRTGFGRRFIPFFLIAALFLLRFGRRRIF</sequence>
<dbReference type="AlphaFoldDB" id="A0A7W0BW24"/>
<reference evidence="2 3" key="1">
    <citation type="submission" date="2020-07" db="EMBL/GenBank/DDBJ databases">
        <title>Genomic Encyclopedia of Type Strains, Phase IV (KMG-IV): sequencing the most valuable type-strain genomes for metagenomic binning, comparative biology and taxonomic classification.</title>
        <authorList>
            <person name="Goeker M."/>
        </authorList>
    </citation>
    <scope>NUCLEOTIDE SEQUENCE [LARGE SCALE GENOMIC DNA]</scope>
    <source>
        <strain evidence="2 3">DSM 25220</strain>
    </source>
</reference>
<gene>
    <name evidence="2" type="ORF">HNQ85_000852</name>
</gene>